<dbReference type="Pfam" id="PF00389">
    <property type="entry name" value="2-Hacid_dh"/>
    <property type="match status" value="1"/>
</dbReference>
<dbReference type="InterPro" id="IPR050857">
    <property type="entry name" value="D-2-hydroxyacid_DH"/>
</dbReference>
<dbReference type="SUPFAM" id="SSF51735">
    <property type="entry name" value="NAD(P)-binding Rossmann-fold domains"/>
    <property type="match status" value="1"/>
</dbReference>
<organism evidence="7 8">
    <name type="scientific">Azospirillum oryzae</name>
    <dbReference type="NCBI Taxonomy" id="286727"/>
    <lineage>
        <taxon>Bacteria</taxon>
        <taxon>Pseudomonadati</taxon>
        <taxon>Pseudomonadota</taxon>
        <taxon>Alphaproteobacteria</taxon>
        <taxon>Rhodospirillales</taxon>
        <taxon>Azospirillaceae</taxon>
        <taxon>Azospirillum</taxon>
    </lineage>
</organism>
<keyword evidence="2 4" id="KW-0560">Oxidoreductase</keyword>
<name>A0A6N1AFI3_9PROT</name>
<feature type="domain" description="D-isomer specific 2-hydroxyacid dehydrogenase catalytic" evidence="5">
    <location>
        <begin position="41"/>
        <end position="315"/>
    </location>
</feature>
<proteinExistence type="inferred from homology"/>
<accession>A0A6N1AFI3</accession>
<evidence type="ECO:0000313" key="7">
    <source>
        <dbReference type="EMBL" id="QKS49979.1"/>
    </source>
</evidence>
<dbReference type="SUPFAM" id="SSF52283">
    <property type="entry name" value="Formate/glycerate dehydrogenase catalytic domain-like"/>
    <property type="match status" value="1"/>
</dbReference>
<dbReference type="InterPro" id="IPR006139">
    <property type="entry name" value="D-isomer_2_OHA_DH_cat_dom"/>
</dbReference>
<dbReference type="KEGG" id="aoz:HUE56_05495"/>
<protein>
    <submittedName>
        <fullName evidence="7">D-2-hydroxyacid dehydrogenase family protein</fullName>
    </submittedName>
</protein>
<dbReference type="EMBL" id="CP054617">
    <property type="protein sequence ID" value="QKS49979.1"/>
    <property type="molecule type" value="Genomic_DNA"/>
</dbReference>
<dbReference type="GO" id="GO:0051287">
    <property type="term" value="F:NAD binding"/>
    <property type="evidence" value="ECO:0007669"/>
    <property type="project" value="InterPro"/>
</dbReference>
<keyword evidence="3" id="KW-0520">NAD</keyword>
<evidence type="ECO:0000256" key="4">
    <source>
        <dbReference type="RuleBase" id="RU003719"/>
    </source>
</evidence>
<dbReference type="AlphaFoldDB" id="A0A6N1AFI3"/>
<dbReference type="Proteomes" id="UP000509702">
    <property type="component" value="Plasmid unnamed3"/>
</dbReference>
<comment type="similarity">
    <text evidence="1 4">Belongs to the D-isomer specific 2-hydroxyacid dehydrogenase family.</text>
</comment>
<evidence type="ECO:0000256" key="1">
    <source>
        <dbReference type="ARBA" id="ARBA00005854"/>
    </source>
</evidence>
<evidence type="ECO:0000256" key="2">
    <source>
        <dbReference type="ARBA" id="ARBA00023002"/>
    </source>
</evidence>
<dbReference type="PANTHER" id="PTHR42789">
    <property type="entry name" value="D-ISOMER SPECIFIC 2-HYDROXYACID DEHYDROGENASE FAMILY PROTEIN (AFU_ORTHOLOGUE AFUA_6G10090)"/>
    <property type="match status" value="1"/>
</dbReference>
<dbReference type="PANTHER" id="PTHR42789:SF1">
    <property type="entry name" value="D-ISOMER SPECIFIC 2-HYDROXYACID DEHYDROGENASE FAMILY PROTEIN (AFU_ORTHOLOGUE AFUA_6G10090)"/>
    <property type="match status" value="1"/>
</dbReference>
<evidence type="ECO:0000256" key="3">
    <source>
        <dbReference type="ARBA" id="ARBA00023027"/>
    </source>
</evidence>
<keyword evidence="7" id="KW-0614">Plasmid</keyword>
<dbReference type="CDD" id="cd12169">
    <property type="entry name" value="PGDH_like_1"/>
    <property type="match status" value="1"/>
</dbReference>
<gene>
    <name evidence="7" type="ORF">HUE56_05495</name>
</gene>
<dbReference type="InterPro" id="IPR036291">
    <property type="entry name" value="NAD(P)-bd_dom_sf"/>
</dbReference>
<sequence>MRVAVLDDYQGVARDLADWSQLPPGSDLTIFEQPLAGSQGDPDAVAAALEPFDVLVIMRERTPFPAALIDRLPNLKLLVTTGARNNAVDLKACTARGIPVCGTRMVGAPTAELTWGLILALAKRIPAEERALREGRWQTGLTGDLGAKRLGLVGLGKLGSKVAKVGQAFGMEVVAWSPNLTDERAAEAGVTRVEKRDLFATSDVVSVHLVLSERTRGVVGAAEIGAMKPTAFLVNTSRAGLVDEAALVHALRHGHIGGAGIDVFPIEPLPKDSLWLDLPNTVLTPHLGYVTRENYAVFYRDALEDILAWTAGSPVRLLSPA</sequence>
<dbReference type="GO" id="GO:0016616">
    <property type="term" value="F:oxidoreductase activity, acting on the CH-OH group of donors, NAD or NADP as acceptor"/>
    <property type="evidence" value="ECO:0007669"/>
    <property type="project" value="InterPro"/>
</dbReference>
<dbReference type="InterPro" id="IPR006140">
    <property type="entry name" value="D-isomer_DH_NAD-bd"/>
</dbReference>
<keyword evidence="8" id="KW-1185">Reference proteome</keyword>
<evidence type="ECO:0000313" key="8">
    <source>
        <dbReference type="Proteomes" id="UP000509702"/>
    </source>
</evidence>
<evidence type="ECO:0000259" key="6">
    <source>
        <dbReference type="Pfam" id="PF02826"/>
    </source>
</evidence>
<reference evidence="7 8" key="1">
    <citation type="submission" date="2020-06" db="EMBL/GenBank/DDBJ databases">
        <title>Complete genome of Azosprillum oryzae KACC14407.</title>
        <authorList>
            <person name="Kim M."/>
            <person name="Park Y.-J."/>
            <person name="Shin J.-H."/>
        </authorList>
    </citation>
    <scope>NUCLEOTIDE SEQUENCE [LARGE SCALE GENOMIC DNA]</scope>
    <source>
        <strain evidence="7 8">KACC 14407</strain>
        <plasmid evidence="7 8">unnamed3</plasmid>
    </source>
</reference>
<feature type="domain" description="D-isomer specific 2-hydroxyacid dehydrogenase NAD-binding" evidence="6">
    <location>
        <begin position="116"/>
        <end position="288"/>
    </location>
</feature>
<dbReference type="Gene3D" id="3.40.50.720">
    <property type="entry name" value="NAD(P)-binding Rossmann-like Domain"/>
    <property type="match status" value="2"/>
</dbReference>
<geneLocation type="plasmid" evidence="7 8">
    <name>unnamed3</name>
</geneLocation>
<dbReference type="Pfam" id="PF02826">
    <property type="entry name" value="2-Hacid_dh_C"/>
    <property type="match status" value="1"/>
</dbReference>
<dbReference type="RefSeq" id="WP_149198766.1">
    <property type="nucleotide sequence ID" value="NZ_BSOV01000114.1"/>
</dbReference>
<evidence type="ECO:0000259" key="5">
    <source>
        <dbReference type="Pfam" id="PF00389"/>
    </source>
</evidence>
<dbReference type="OrthoDB" id="9793626at2"/>